<feature type="domain" description="HTH tetR-type" evidence="6">
    <location>
        <begin position="6"/>
        <end position="66"/>
    </location>
</feature>
<evidence type="ECO:0000313" key="8">
    <source>
        <dbReference type="Proteomes" id="UP001528672"/>
    </source>
</evidence>
<dbReference type="InterPro" id="IPR054422">
    <property type="entry name" value="TetR-like_HI_0893_C"/>
</dbReference>
<name>A0ABT5MD85_9BURK</name>
<dbReference type="InterPro" id="IPR009057">
    <property type="entry name" value="Homeodomain-like_sf"/>
</dbReference>
<gene>
    <name evidence="7" type="ORF">PSQ39_07925</name>
</gene>
<dbReference type="PROSITE" id="PS50977">
    <property type="entry name" value="HTH_TETR_2"/>
    <property type="match status" value="1"/>
</dbReference>
<evidence type="ECO:0000256" key="2">
    <source>
        <dbReference type="ARBA" id="ARBA00023015"/>
    </source>
</evidence>
<evidence type="ECO:0000256" key="4">
    <source>
        <dbReference type="ARBA" id="ARBA00023163"/>
    </source>
</evidence>
<dbReference type="EMBL" id="JAQSIO010000002">
    <property type="protein sequence ID" value="MDD0814553.1"/>
    <property type="molecule type" value="Genomic_DNA"/>
</dbReference>
<dbReference type="RefSeq" id="WP_273926186.1">
    <property type="nucleotide sequence ID" value="NZ_JAQSIO010000002.1"/>
</dbReference>
<evidence type="ECO:0000256" key="3">
    <source>
        <dbReference type="ARBA" id="ARBA00023125"/>
    </source>
</evidence>
<keyword evidence="1" id="KW-0678">Repressor</keyword>
<dbReference type="InterPro" id="IPR036271">
    <property type="entry name" value="Tet_transcr_reg_TetR-rel_C_sf"/>
</dbReference>
<sequence length="190" mass="21644">MKPKDEVKLRAIAQATFRLVEQTGLSGLTMAAIAREAGLATGTLYVYFKSKEELLTALYEQAKTETAATLMQGDTPQDPFKRRFQRMWTNWLNHRLTQYAQMVFLEQYYNSPWFSEESRNLSTRLIQAWLDLINNAKQQQILKDVPTLLLLNSFAGSVRETANLLRAGTLPHDEAHLAMAFGLCWDGIKA</sequence>
<dbReference type="SUPFAM" id="SSF46689">
    <property type="entry name" value="Homeodomain-like"/>
    <property type="match status" value="1"/>
</dbReference>
<dbReference type="PRINTS" id="PR00455">
    <property type="entry name" value="HTHTETR"/>
</dbReference>
<evidence type="ECO:0000313" key="7">
    <source>
        <dbReference type="EMBL" id="MDD0814553.1"/>
    </source>
</evidence>
<comment type="caution">
    <text evidence="7">The sequence shown here is derived from an EMBL/GenBank/DDBJ whole genome shotgun (WGS) entry which is preliminary data.</text>
</comment>
<keyword evidence="2" id="KW-0805">Transcription regulation</keyword>
<proteinExistence type="predicted"/>
<dbReference type="InterPro" id="IPR001647">
    <property type="entry name" value="HTH_TetR"/>
</dbReference>
<evidence type="ECO:0000256" key="5">
    <source>
        <dbReference type="PROSITE-ProRule" id="PRU00335"/>
    </source>
</evidence>
<dbReference type="Pfam" id="PF00440">
    <property type="entry name" value="TetR_N"/>
    <property type="match status" value="1"/>
</dbReference>
<dbReference type="SUPFAM" id="SSF48498">
    <property type="entry name" value="Tetracyclin repressor-like, C-terminal domain"/>
    <property type="match status" value="1"/>
</dbReference>
<dbReference type="InterPro" id="IPR023772">
    <property type="entry name" value="DNA-bd_HTH_TetR-type_CS"/>
</dbReference>
<evidence type="ECO:0000259" key="6">
    <source>
        <dbReference type="PROSITE" id="PS50977"/>
    </source>
</evidence>
<dbReference type="Pfam" id="PF22604">
    <property type="entry name" value="TetR_HI_0893_C"/>
    <property type="match status" value="1"/>
</dbReference>
<reference evidence="7 8" key="1">
    <citation type="submission" date="2023-02" db="EMBL/GenBank/DDBJ databases">
        <title>Bacterial whole genome sequence for Curvibacter sp. HBC28.</title>
        <authorList>
            <person name="Le V."/>
            <person name="Ko S.-R."/>
            <person name="Ahn C.-Y."/>
            <person name="Oh H.-M."/>
        </authorList>
    </citation>
    <scope>NUCLEOTIDE SEQUENCE [LARGE SCALE GENOMIC DNA]</scope>
    <source>
        <strain evidence="7 8">HBC28</strain>
    </source>
</reference>
<evidence type="ECO:0000256" key="1">
    <source>
        <dbReference type="ARBA" id="ARBA00022491"/>
    </source>
</evidence>
<accession>A0ABT5MD85</accession>
<keyword evidence="8" id="KW-1185">Reference proteome</keyword>
<dbReference type="Proteomes" id="UP001528672">
    <property type="component" value="Unassembled WGS sequence"/>
</dbReference>
<keyword evidence="3 5" id="KW-0238">DNA-binding</keyword>
<keyword evidence="4" id="KW-0804">Transcription</keyword>
<dbReference type="Gene3D" id="1.10.357.10">
    <property type="entry name" value="Tetracycline Repressor, domain 2"/>
    <property type="match status" value="1"/>
</dbReference>
<organism evidence="7 8">
    <name type="scientific">Curvibacter microcysteis</name>
    <dbReference type="NCBI Taxonomy" id="3026419"/>
    <lineage>
        <taxon>Bacteria</taxon>
        <taxon>Pseudomonadati</taxon>
        <taxon>Pseudomonadota</taxon>
        <taxon>Betaproteobacteria</taxon>
        <taxon>Burkholderiales</taxon>
        <taxon>Comamonadaceae</taxon>
        <taxon>Curvibacter</taxon>
    </lineage>
</organism>
<dbReference type="PROSITE" id="PS01081">
    <property type="entry name" value="HTH_TETR_1"/>
    <property type="match status" value="1"/>
</dbReference>
<protein>
    <submittedName>
        <fullName evidence="7">TetR/AcrR family transcriptional regulator</fullName>
    </submittedName>
</protein>
<dbReference type="InterPro" id="IPR050109">
    <property type="entry name" value="HTH-type_TetR-like_transc_reg"/>
</dbReference>
<dbReference type="PANTHER" id="PTHR30055">
    <property type="entry name" value="HTH-TYPE TRANSCRIPTIONAL REGULATOR RUTR"/>
    <property type="match status" value="1"/>
</dbReference>
<feature type="DNA-binding region" description="H-T-H motif" evidence="5">
    <location>
        <begin position="29"/>
        <end position="48"/>
    </location>
</feature>